<dbReference type="PANTHER" id="PTHR21039">
    <property type="entry name" value="HISTIDINOL PHOSPHATASE-RELATED"/>
    <property type="match status" value="1"/>
</dbReference>
<reference evidence="10" key="1">
    <citation type="submission" date="2020-08" db="EMBL/GenBank/DDBJ databases">
        <title>Genome public.</title>
        <authorList>
            <person name="Liu C."/>
            <person name="Sun Q."/>
        </authorList>
    </citation>
    <scope>NUCLEOTIDE SEQUENCE</scope>
    <source>
        <strain evidence="10">NSJ-52</strain>
    </source>
</reference>
<evidence type="ECO:0000256" key="8">
    <source>
        <dbReference type="RuleBase" id="RU366003"/>
    </source>
</evidence>
<proteinExistence type="inferred from homology"/>
<evidence type="ECO:0000256" key="6">
    <source>
        <dbReference type="ARBA" id="ARBA00023102"/>
    </source>
</evidence>
<dbReference type="InterPro" id="IPR016195">
    <property type="entry name" value="Pol/histidinol_Pase-like"/>
</dbReference>
<comment type="catalytic activity">
    <reaction evidence="7 8">
        <text>L-histidinol phosphate + H2O = L-histidinol + phosphate</text>
        <dbReference type="Rhea" id="RHEA:14465"/>
        <dbReference type="ChEBI" id="CHEBI:15377"/>
        <dbReference type="ChEBI" id="CHEBI:43474"/>
        <dbReference type="ChEBI" id="CHEBI:57699"/>
        <dbReference type="ChEBI" id="CHEBI:57980"/>
        <dbReference type="EC" id="3.1.3.15"/>
    </reaction>
</comment>
<dbReference type="SUPFAM" id="SSF89550">
    <property type="entry name" value="PHP domain-like"/>
    <property type="match status" value="1"/>
</dbReference>
<dbReference type="GO" id="GO:0005737">
    <property type="term" value="C:cytoplasm"/>
    <property type="evidence" value="ECO:0007669"/>
    <property type="project" value="TreeGrafter"/>
</dbReference>
<dbReference type="UniPathway" id="UPA00031">
    <property type="reaction ID" value="UER00013"/>
</dbReference>
<evidence type="ECO:0000256" key="3">
    <source>
        <dbReference type="ARBA" id="ARBA00013085"/>
    </source>
</evidence>
<dbReference type="GO" id="GO:0000105">
    <property type="term" value="P:L-histidine biosynthetic process"/>
    <property type="evidence" value="ECO:0007669"/>
    <property type="project" value="UniProtKB-UniRule"/>
</dbReference>
<keyword evidence="6 8" id="KW-0368">Histidine biosynthesis</keyword>
<accession>A0A8J6JIJ8</accession>
<comment type="pathway">
    <text evidence="1 8">Amino-acid biosynthesis; L-histidine biosynthesis; L-histidine from 5-phospho-alpha-D-ribose 1-diphosphate: step 8/9.</text>
</comment>
<comment type="caution">
    <text evidence="10">The sequence shown here is derived from an EMBL/GenBank/DDBJ whole genome shotgun (WGS) entry which is preliminary data.</text>
</comment>
<dbReference type="EC" id="3.1.3.15" evidence="3 8"/>
<sequence>MMYLKYDSHIHSEFSTDSAAPMEVMARAAVERGLLGITFTDHYHPDYPDFLHRTGQPTSAYHSAIERTARQFSGRLEVLRGLEMGVLTGPTLPACEAAAEAYSYDFLLAAFHSTRSETFDGLGRARTMAPEQLCLHYYSHVLMCIRAFQNYDSLAHLNLVDRYAKTPAGGGAAREVLDEIYRTVIAQGKGLEVNTSSHRYGMGTRTTPTLEMLRRYRELGGEIVTVGSDAHAPEWVGSHLDEAGVLLRAAGFKHYAVFRKRSPEFFPL</sequence>
<protein>
    <recommendedName>
        <fullName evidence="3 8">Histidinol-phosphatase</fullName>
        <shortName evidence="8">HolPase</shortName>
        <ecNumber evidence="3 8">3.1.3.15</ecNumber>
    </recommendedName>
</protein>
<dbReference type="AlphaFoldDB" id="A0A8J6JIJ8"/>
<evidence type="ECO:0000313" key="10">
    <source>
        <dbReference type="EMBL" id="MBC5735490.1"/>
    </source>
</evidence>
<organism evidence="10 11">
    <name type="scientific">Lawsonibacter faecis</name>
    <dbReference type="NCBI Taxonomy" id="2763052"/>
    <lineage>
        <taxon>Bacteria</taxon>
        <taxon>Bacillati</taxon>
        <taxon>Bacillota</taxon>
        <taxon>Clostridia</taxon>
        <taxon>Eubacteriales</taxon>
        <taxon>Oscillospiraceae</taxon>
        <taxon>Lawsonibacter</taxon>
    </lineage>
</organism>
<gene>
    <name evidence="10" type="ORF">H8S62_00525</name>
</gene>
<dbReference type="InterPro" id="IPR010140">
    <property type="entry name" value="Histidinol_P_phosphatase_HisJ"/>
</dbReference>
<evidence type="ECO:0000256" key="5">
    <source>
        <dbReference type="ARBA" id="ARBA00022801"/>
    </source>
</evidence>
<keyword evidence="5 8" id="KW-0378">Hydrolase</keyword>
<comment type="similarity">
    <text evidence="2 8">Belongs to the PHP hydrolase family. HisK subfamily.</text>
</comment>
<evidence type="ECO:0000256" key="1">
    <source>
        <dbReference type="ARBA" id="ARBA00004970"/>
    </source>
</evidence>
<dbReference type="SMART" id="SM00481">
    <property type="entry name" value="POLIIIAc"/>
    <property type="match status" value="1"/>
</dbReference>
<dbReference type="RefSeq" id="WP_186918155.1">
    <property type="nucleotide sequence ID" value="NZ_JACOPQ010000001.1"/>
</dbReference>
<keyword evidence="11" id="KW-1185">Reference proteome</keyword>
<dbReference type="Gene3D" id="3.20.20.140">
    <property type="entry name" value="Metal-dependent hydrolases"/>
    <property type="match status" value="1"/>
</dbReference>
<dbReference type="PANTHER" id="PTHR21039:SF0">
    <property type="entry name" value="HISTIDINOL-PHOSPHATASE"/>
    <property type="match status" value="1"/>
</dbReference>
<keyword evidence="4 8" id="KW-0028">Amino-acid biosynthesis</keyword>
<dbReference type="InterPro" id="IPR004013">
    <property type="entry name" value="PHP_dom"/>
</dbReference>
<dbReference type="EMBL" id="JACOPQ010000001">
    <property type="protein sequence ID" value="MBC5735490.1"/>
    <property type="molecule type" value="Genomic_DNA"/>
</dbReference>
<dbReference type="Pfam" id="PF02811">
    <property type="entry name" value="PHP"/>
    <property type="match status" value="1"/>
</dbReference>
<feature type="domain" description="Polymerase/histidinol phosphatase N-terminal" evidence="9">
    <location>
        <begin position="6"/>
        <end position="88"/>
    </location>
</feature>
<dbReference type="InterPro" id="IPR003141">
    <property type="entry name" value="Pol/His_phosphatase_N"/>
</dbReference>
<evidence type="ECO:0000313" key="11">
    <source>
        <dbReference type="Proteomes" id="UP000607645"/>
    </source>
</evidence>
<evidence type="ECO:0000256" key="4">
    <source>
        <dbReference type="ARBA" id="ARBA00022605"/>
    </source>
</evidence>
<evidence type="ECO:0000256" key="2">
    <source>
        <dbReference type="ARBA" id="ARBA00009152"/>
    </source>
</evidence>
<dbReference type="Proteomes" id="UP000607645">
    <property type="component" value="Unassembled WGS sequence"/>
</dbReference>
<dbReference type="GO" id="GO:0004401">
    <property type="term" value="F:histidinol-phosphatase activity"/>
    <property type="evidence" value="ECO:0007669"/>
    <property type="project" value="UniProtKB-UniRule"/>
</dbReference>
<evidence type="ECO:0000256" key="7">
    <source>
        <dbReference type="ARBA" id="ARBA00049158"/>
    </source>
</evidence>
<dbReference type="NCBIfam" id="TIGR01856">
    <property type="entry name" value="hisJ_fam"/>
    <property type="match status" value="1"/>
</dbReference>
<evidence type="ECO:0000259" key="9">
    <source>
        <dbReference type="SMART" id="SM00481"/>
    </source>
</evidence>
<name>A0A8J6JIJ8_9FIRM</name>